<sequence>MKRKFVIRLIGFLTIITLLFTGCSKGGNNFGDNTGSNAQKSTNTLVTENTSVKDDNSSDESSLSTNNISTVNKNARNITDSDLLNSDKSDSTSQLDSLYIQSEQLTQDEIDSLLNDNSDLNSIPSHFSVK</sequence>
<dbReference type="PROSITE" id="PS51257">
    <property type="entry name" value="PROKAR_LIPOPROTEIN"/>
    <property type="match status" value="1"/>
</dbReference>
<dbReference type="STRING" id="36844.SAMN04488501_110148"/>
<organism evidence="2 3">
    <name type="scientific">Clostridium homopropionicum DSM 5847</name>
    <dbReference type="NCBI Taxonomy" id="1121318"/>
    <lineage>
        <taxon>Bacteria</taxon>
        <taxon>Bacillati</taxon>
        <taxon>Bacillota</taxon>
        <taxon>Clostridia</taxon>
        <taxon>Eubacteriales</taxon>
        <taxon>Clostridiaceae</taxon>
        <taxon>Clostridium</taxon>
    </lineage>
</organism>
<feature type="compositionally biased region" description="Polar residues" evidence="1">
    <location>
        <begin position="30"/>
        <end position="50"/>
    </location>
</feature>
<dbReference type="EMBL" id="LHUR01000036">
    <property type="protein sequence ID" value="KOA18727.1"/>
    <property type="molecule type" value="Genomic_DNA"/>
</dbReference>
<gene>
    <name evidence="2" type="ORF">CLHOM_30110</name>
</gene>
<reference evidence="3" key="1">
    <citation type="submission" date="2015-08" db="EMBL/GenBank/DDBJ databases">
        <title>Genome sequence of the strict anaerobe Clostridium homopropionicum LuHBu1 (DSM 5847T).</title>
        <authorList>
            <person name="Poehlein A."/>
            <person name="Beck M."/>
            <person name="Schiel-Bengelsdorf B."/>
            <person name="Bengelsdorf F.R."/>
            <person name="Daniel R."/>
            <person name="Duerre P."/>
        </authorList>
    </citation>
    <scope>NUCLEOTIDE SEQUENCE [LARGE SCALE GENOMIC DNA]</scope>
    <source>
        <strain evidence="3">DSM 5847</strain>
    </source>
</reference>
<evidence type="ECO:0000313" key="2">
    <source>
        <dbReference type="EMBL" id="KOA18727.1"/>
    </source>
</evidence>
<keyword evidence="3" id="KW-1185">Reference proteome</keyword>
<accession>A0A0L6Z6Z1</accession>
<dbReference type="RefSeq" id="WP_052222484.1">
    <property type="nucleotide sequence ID" value="NZ_LHUR01000036.1"/>
</dbReference>
<proteinExistence type="predicted"/>
<evidence type="ECO:0000313" key="3">
    <source>
        <dbReference type="Proteomes" id="UP000037043"/>
    </source>
</evidence>
<evidence type="ECO:0008006" key="4">
    <source>
        <dbReference type="Google" id="ProtNLM"/>
    </source>
</evidence>
<feature type="compositionally biased region" description="Polar residues" evidence="1">
    <location>
        <begin position="59"/>
        <end position="71"/>
    </location>
</feature>
<name>A0A0L6Z6Z1_9CLOT</name>
<protein>
    <recommendedName>
        <fullName evidence="4">Lipoprotein</fullName>
    </recommendedName>
</protein>
<evidence type="ECO:0000256" key="1">
    <source>
        <dbReference type="SAM" id="MobiDB-lite"/>
    </source>
</evidence>
<comment type="caution">
    <text evidence="2">The sequence shown here is derived from an EMBL/GenBank/DDBJ whole genome shotgun (WGS) entry which is preliminary data.</text>
</comment>
<dbReference type="AlphaFoldDB" id="A0A0L6Z6Z1"/>
<dbReference type="Proteomes" id="UP000037043">
    <property type="component" value="Unassembled WGS sequence"/>
</dbReference>
<dbReference type="PATRIC" id="fig|1121318.3.peg.3024"/>
<feature type="region of interest" description="Disordered" evidence="1">
    <location>
        <begin position="30"/>
        <end position="71"/>
    </location>
</feature>